<name>Q1CZL4_MYXXD</name>
<evidence type="ECO:0008006" key="3">
    <source>
        <dbReference type="Google" id="ProtNLM"/>
    </source>
</evidence>
<proteinExistence type="predicted"/>
<dbReference type="SUPFAM" id="SSF55729">
    <property type="entry name" value="Acyl-CoA N-acyltransferases (Nat)"/>
    <property type="match status" value="1"/>
</dbReference>
<dbReference type="InterPro" id="IPR007434">
    <property type="entry name" value="FemAB-like"/>
</dbReference>
<protein>
    <recommendedName>
        <fullName evidence="3">GNAT family N-acetyltransferase</fullName>
    </recommendedName>
</protein>
<dbReference type="AlphaFoldDB" id="Q1CZL4"/>
<accession>Q1CZL4</accession>
<dbReference type="STRING" id="246197.MXAN_6024"/>
<evidence type="ECO:0000313" key="1">
    <source>
        <dbReference type="EMBL" id="ABF86629.1"/>
    </source>
</evidence>
<dbReference type="Pfam" id="PF04339">
    <property type="entry name" value="FemAB_like"/>
    <property type="match status" value="1"/>
</dbReference>
<dbReference type="Gene3D" id="3.40.630.30">
    <property type="match status" value="1"/>
</dbReference>
<reference evidence="1 2" key="1">
    <citation type="journal article" date="2006" name="Proc. Natl. Acad. Sci. U.S.A.">
        <title>Evolution of sensory complexity recorded in a myxobacterial genome.</title>
        <authorList>
            <person name="Goldman B.S."/>
            <person name="Nierman W.C."/>
            <person name="Kaiser D."/>
            <person name="Slater S.C."/>
            <person name="Durkin A.S."/>
            <person name="Eisen J.A."/>
            <person name="Ronning C.M."/>
            <person name="Barbazuk W.B."/>
            <person name="Blanchard M."/>
            <person name="Field C."/>
            <person name="Halling C."/>
            <person name="Hinkle G."/>
            <person name="Iartchuk O."/>
            <person name="Kim H.S."/>
            <person name="Mackenzie C."/>
            <person name="Madupu R."/>
            <person name="Miller N."/>
            <person name="Shvartsbeyn A."/>
            <person name="Sullivan S.A."/>
            <person name="Vaudin M."/>
            <person name="Wiegand R."/>
            <person name="Kaplan H.B."/>
        </authorList>
    </citation>
    <scope>NUCLEOTIDE SEQUENCE [LARGE SCALE GENOMIC DNA]</scope>
    <source>
        <strain evidence="2">DK1622</strain>
    </source>
</reference>
<dbReference type="HOGENOM" id="CLU_036032_1_0_7"/>
<dbReference type="EnsemblBacteria" id="ABF86629">
    <property type="protein sequence ID" value="ABF86629"/>
    <property type="gene ID" value="MXAN_6024"/>
</dbReference>
<dbReference type="KEGG" id="mxa:MXAN_6024"/>
<dbReference type="eggNOG" id="COG3146">
    <property type="taxonomic scope" value="Bacteria"/>
</dbReference>
<dbReference type="EMBL" id="CP000113">
    <property type="protein sequence ID" value="ABF86629.1"/>
    <property type="molecule type" value="Genomic_DNA"/>
</dbReference>
<dbReference type="Proteomes" id="UP000002402">
    <property type="component" value="Chromosome"/>
</dbReference>
<dbReference type="InterPro" id="IPR016181">
    <property type="entry name" value="Acyl_CoA_acyltransferase"/>
</dbReference>
<gene>
    <name evidence="1" type="ordered locus">MXAN_6024</name>
</gene>
<dbReference type="OrthoDB" id="9776898at2"/>
<evidence type="ECO:0000313" key="2">
    <source>
        <dbReference type="Proteomes" id="UP000002402"/>
    </source>
</evidence>
<sequence length="403" mass="45460">MGAHRYRLALALAQAPTMSTPLPTTLRILRSLTDIPRATWDALVDAQATPFLEWTFLTAMEESGCAVPARGWHPRHLTLWRGSRLVAAAPAYLKDDSDGEFVFDSPWATAAERAGLPYYPKLVLAVPFTPATGRRVLVAPGEDRAAREAELYAAAQEFARAERLSGIHVLFPTEEELPALVAQGFAVRLGVQYHWRNQGYRTLEDFLARFHAKRRNQLRRELRAPTEHGIEVRTLRGDALADADADTVYGLYATTVDKYPWGQRFLTPEFFARMLARFRHRCEWVEARREGRLVAGAFNFTGANVLYGRYWGCFEEHPFLHFNVCLYHPISEGITSGLERFEPGAGGEHKLTRGFEPRLTYSAHLLLHPGMDRAVRGFLAHERAAVEGSLPQWRAETGFKEGD</sequence>
<organism evidence="1 2">
    <name type="scientific">Myxococcus xanthus (strain DK1622)</name>
    <dbReference type="NCBI Taxonomy" id="246197"/>
    <lineage>
        <taxon>Bacteria</taxon>
        <taxon>Pseudomonadati</taxon>
        <taxon>Myxococcota</taxon>
        <taxon>Myxococcia</taxon>
        <taxon>Myxococcales</taxon>
        <taxon>Cystobacterineae</taxon>
        <taxon>Myxococcaceae</taxon>
        <taxon>Myxococcus</taxon>
    </lineage>
</organism>
<dbReference type="PANTHER" id="PTHR47017:SF1">
    <property type="entry name" value="ACYL-COA"/>
    <property type="match status" value="1"/>
</dbReference>
<keyword evidence="2" id="KW-1185">Reference proteome</keyword>
<dbReference type="PANTHER" id="PTHR47017">
    <property type="entry name" value="ACYL-COA"/>
    <property type="match status" value="1"/>
</dbReference>